<reference evidence="1" key="1">
    <citation type="submission" date="2023-04" db="EMBL/GenBank/DDBJ databases">
        <title>Draft Genome sequencing of Naganishia species isolated from polar environments using Oxford Nanopore Technology.</title>
        <authorList>
            <person name="Leo P."/>
            <person name="Venkateswaran K."/>
        </authorList>
    </citation>
    <scope>NUCLEOTIDE SEQUENCE</scope>
    <source>
        <strain evidence="1">MNA-CCFEE 5425</strain>
    </source>
</reference>
<protein>
    <submittedName>
        <fullName evidence="1">Uncharacterized protein</fullName>
    </submittedName>
</protein>
<accession>A0ACC2WIK9</accession>
<dbReference type="Proteomes" id="UP001243375">
    <property type="component" value="Unassembled WGS sequence"/>
</dbReference>
<proteinExistence type="predicted"/>
<name>A0ACC2WIK9_9TREE</name>
<keyword evidence="2" id="KW-1185">Reference proteome</keyword>
<organism evidence="1 2">
    <name type="scientific">Naganishia vaughanmartiniae</name>
    <dbReference type="NCBI Taxonomy" id="1424756"/>
    <lineage>
        <taxon>Eukaryota</taxon>
        <taxon>Fungi</taxon>
        <taxon>Dikarya</taxon>
        <taxon>Basidiomycota</taxon>
        <taxon>Agaricomycotina</taxon>
        <taxon>Tremellomycetes</taxon>
        <taxon>Filobasidiales</taxon>
        <taxon>Filobasidiaceae</taxon>
        <taxon>Naganishia</taxon>
    </lineage>
</organism>
<dbReference type="EMBL" id="JASBWU010000030">
    <property type="protein sequence ID" value="KAJ9111472.1"/>
    <property type="molecule type" value="Genomic_DNA"/>
</dbReference>
<comment type="caution">
    <text evidence="1">The sequence shown here is derived from an EMBL/GenBank/DDBJ whole genome shotgun (WGS) entry which is preliminary data.</text>
</comment>
<evidence type="ECO:0000313" key="2">
    <source>
        <dbReference type="Proteomes" id="UP001243375"/>
    </source>
</evidence>
<gene>
    <name evidence="1" type="ORF">QFC22_006499</name>
</gene>
<sequence length="239" mass="25488">MNPHLPSGSIGSNPSEIRPDEVGTIEPPSHLTRKREAGHSPESPGDSLATGSPESVRTITSDDAAKIPLEENASHEPRFSRLTASQHCSDSRASDRASEWGDSDSQRSEVVSSGGAPSSSAAGEESTGSDSLNGRDVSGVNILHEKKGIFASGVIVNWHITVKLNVGRVVYEDAKTSLVPREIFCSDEWFVVNVVFSKGEITTATKPITKQVDQEMSDIGPYILKHLASAFETAESSSD</sequence>
<evidence type="ECO:0000313" key="1">
    <source>
        <dbReference type="EMBL" id="KAJ9111472.1"/>
    </source>
</evidence>